<accession>A0A0F9KFU1</accession>
<keyword evidence="1" id="KW-1277">Toxin-antitoxin system</keyword>
<dbReference type="InterPro" id="IPR003847">
    <property type="entry name" value="Put_antitoxin"/>
</dbReference>
<dbReference type="Pfam" id="PF02697">
    <property type="entry name" value="VAPB_antitox"/>
    <property type="match status" value="1"/>
</dbReference>
<name>A0A0F9KFU1_9ZZZZ</name>
<evidence type="ECO:0008006" key="3">
    <source>
        <dbReference type="Google" id="ProtNLM"/>
    </source>
</evidence>
<dbReference type="EMBL" id="LAZR01008127">
    <property type="protein sequence ID" value="KKM80788.1"/>
    <property type="molecule type" value="Genomic_DNA"/>
</dbReference>
<protein>
    <recommendedName>
        <fullName evidence="3">Antitoxin</fullName>
    </recommendedName>
</protein>
<evidence type="ECO:0000313" key="2">
    <source>
        <dbReference type="EMBL" id="KKM80788.1"/>
    </source>
</evidence>
<organism evidence="2">
    <name type="scientific">marine sediment metagenome</name>
    <dbReference type="NCBI Taxonomy" id="412755"/>
    <lineage>
        <taxon>unclassified sequences</taxon>
        <taxon>metagenomes</taxon>
        <taxon>ecological metagenomes</taxon>
    </lineage>
</organism>
<dbReference type="AlphaFoldDB" id="A0A0F9KFU1"/>
<comment type="caution">
    <text evidence="2">The sequence shown here is derived from an EMBL/GenBank/DDBJ whole genome shotgun (WGS) entry which is preliminary data.</text>
</comment>
<reference evidence="2" key="1">
    <citation type="journal article" date="2015" name="Nature">
        <title>Complex archaea that bridge the gap between prokaryotes and eukaryotes.</title>
        <authorList>
            <person name="Spang A."/>
            <person name="Saw J.H."/>
            <person name="Jorgensen S.L."/>
            <person name="Zaremba-Niedzwiedzka K."/>
            <person name="Martijn J."/>
            <person name="Lind A.E."/>
            <person name="van Eijk R."/>
            <person name="Schleper C."/>
            <person name="Guy L."/>
            <person name="Ettema T.J."/>
        </authorList>
    </citation>
    <scope>NUCLEOTIDE SEQUENCE</scope>
</reference>
<sequence>MMGYKTISISDDAYNSLKRRKKKGESFNELILRLVSEPNQKEIESLAGSWKGSIEESKKILNLIYENRENSKYRRVNF</sequence>
<gene>
    <name evidence="2" type="ORF">LCGC14_1336380</name>
</gene>
<proteinExistence type="predicted"/>
<evidence type="ECO:0000256" key="1">
    <source>
        <dbReference type="ARBA" id="ARBA00022649"/>
    </source>
</evidence>